<feature type="signal peptide" evidence="1">
    <location>
        <begin position="1"/>
        <end position="23"/>
    </location>
</feature>
<name>A0A7M7J7F0_VARDE</name>
<dbReference type="KEGG" id="vde:111244764"/>
<evidence type="ECO:0000313" key="3">
    <source>
        <dbReference type="EnsemblMetazoa" id="XP_022647894"/>
    </source>
</evidence>
<proteinExistence type="predicted"/>
<dbReference type="AlphaFoldDB" id="A0A7M7J7F0"/>
<organism evidence="3 4">
    <name type="scientific">Varroa destructor</name>
    <name type="common">Honeybee mite</name>
    <dbReference type="NCBI Taxonomy" id="109461"/>
    <lineage>
        <taxon>Eukaryota</taxon>
        <taxon>Metazoa</taxon>
        <taxon>Ecdysozoa</taxon>
        <taxon>Arthropoda</taxon>
        <taxon>Chelicerata</taxon>
        <taxon>Arachnida</taxon>
        <taxon>Acari</taxon>
        <taxon>Parasitiformes</taxon>
        <taxon>Mesostigmata</taxon>
        <taxon>Gamasina</taxon>
        <taxon>Dermanyssoidea</taxon>
        <taxon>Varroidae</taxon>
        <taxon>Varroa</taxon>
    </lineage>
</organism>
<keyword evidence="1" id="KW-0732">Signal</keyword>
<accession>A0A7M7J7F0</accession>
<dbReference type="RefSeq" id="XP_022647894.1">
    <property type="nucleotide sequence ID" value="XM_022792159.1"/>
</dbReference>
<dbReference type="SMART" id="SM00494">
    <property type="entry name" value="ChtBD2"/>
    <property type="match status" value="1"/>
</dbReference>
<protein>
    <recommendedName>
        <fullName evidence="2">Chitin-binding type-2 domain-containing protein</fullName>
    </recommendedName>
</protein>
<dbReference type="Proteomes" id="UP000594260">
    <property type="component" value="Unplaced"/>
</dbReference>
<keyword evidence="4" id="KW-1185">Reference proteome</keyword>
<feature type="chain" id="PRO_5029796813" description="Chitin-binding type-2 domain-containing protein" evidence="1">
    <location>
        <begin position="24"/>
        <end position="111"/>
    </location>
</feature>
<feature type="domain" description="Chitin-binding type-2" evidence="2">
    <location>
        <begin position="31"/>
        <end position="92"/>
    </location>
</feature>
<dbReference type="GeneID" id="111244764"/>
<dbReference type="Gene3D" id="2.170.140.10">
    <property type="entry name" value="Chitin binding domain"/>
    <property type="match status" value="1"/>
</dbReference>
<dbReference type="EnsemblMetazoa" id="XM_022792159">
    <property type="protein sequence ID" value="XP_022647894"/>
    <property type="gene ID" value="LOC111244764"/>
</dbReference>
<dbReference type="InterPro" id="IPR036508">
    <property type="entry name" value="Chitin-bd_dom_sf"/>
</dbReference>
<dbReference type="InParanoid" id="A0A7M7J7F0"/>
<evidence type="ECO:0000259" key="2">
    <source>
        <dbReference type="PROSITE" id="PS50940"/>
    </source>
</evidence>
<dbReference type="Pfam" id="PF01607">
    <property type="entry name" value="CBM_14"/>
    <property type="match status" value="1"/>
</dbReference>
<dbReference type="GO" id="GO:0008061">
    <property type="term" value="F:chitin binding"/>
    <property type="evidence" value="ECO:0007669"/>
    <property type="project" value="InterPro"/>
</dbReference>
<sequence>MTRNMFLMHLAVICLLCIARSESRRCTNGRTASCQEHNTLHKQMYPDVNDEKCQGFWTCYNGTAVLRCCGVGTRYSSELQVCVHAKDVHCPKSDHASLHIQPRLNRSKERK</sequence>
<dbReference type="InterPro" id="IPR002557">
    <property type="entry name" value="Chitin-bd_dom"/>
</dbReference>
<dbReference type="GO" id="GO:0005576">
    <property type="term" value="C:extracellular region"/>
    <property type="evidence" value="ECO:0007669"/>
    <property type="project" value="InterPro"/>
</dbReference>
<dbReference type="PROSITE" id="PS50940">
    <property type="entry name" value="CHIT_BIND_II"/>
    <property type="match status" value="1"/>
</dbReference>
<dbReference type="SUPFAM" id="SSF57625">
    <property type="entry name" value="Invertebrate chitin-binding proteins"/>
    <property type="match status" value="1"/>
</dbReference>
<reference evidence="3" key="1">
    <citation type="submission" date="2021-01" db="UniProtKB">
        <authorList>
            <consortium name="EnsemblMetazoa"/>
        </authorList>
    </citation>
    <scope>IDENTIFICATION</scope>
</reference>
<dbReference type="OrthoDB" id="6020543at2759"/>
<evidence type="ECO:0000313" key="4">
    <source>
        <dbReference type="Proteomes" id="UP000594260"/>
    </source>
</evidence>
<evidence type="ECO:0000256" key="1">
    <source>
        <dbReference type="SAM" id="SignalP"/>
    </source>
</evidence>